<dbReference type="Pfam" id="PF10410">
    <property type="entry name" value="DnaB_bind"/>
    <property type="match status" value="1"/>
</dbReference>
<keyword evidence="10 12" id="KW-0238">DNA-binding</keyword>
<dbReference type="PIRSF" id="PIRSF002811">
    <property type="entry name" value="DnaG"/>
    <property type="match status" value="1"/>
</dbReference>
<dbReference type="SUPFAM" id="SSF56731">
    <property type="entry name" value="DNA primase core"/>
    <property type="match status" value="1"/>
</dbReference>
<comment type="catalytic activity">
    <reaction evidence="12">
        <text>ssDNA + n NTP = ssDNA/pppN(pN)n-1 hybrid + (n-1) diphosphate.</text>
        <dbReference type="EC" id="2.7.7.101"/>
    </reaction>
</comment>
<sequence length="664" mass="74280">MITDEDKDRVRAATDLVQLVQETVEVRQRGQEFWCCCPFHGEKTPSFHIIPSTQVWHCFGCGLGGDCFAYIMHRENLSFPESIRFLAERAGIELEERGERSSSGTKRSRIMDVCEATASFYHTLLMRGKDGRARDYFRSRGIGREVCQRYRLGFAPGHGALVAHLGGAGYTPHEMVDANVALARDGSGLIDRFFDRVIFPIFDEQGRCIAFGGRIMGEGQPKYLNTAETSIFHKKRNLYGFNWAKEHVVAKAEVIVVEGYTDAIACYEAGIRNVVATLGTALTEHHVKTLTRFAKRVIYLFDGDAAGQAAAERALRFIERDSIDLRCAILPDNLDPMEFVTERGGEALRERLDRSEELLAFVFRKLEEKSNLGTPAGRVKALEDGCRLIFPLRESYMVDAYYMRIADLVGLDIAAVRNSAARVFQQIQHEKQVAQRRDGQRVHMLSPSTRKRSDVDRAARTTRIEPDFAERELADSLEAHGASPSAMASDRGVGERPTCLSDLERRALVGERELISLLTLYPDMFRPFAERITQIEWVDSRHEAIAWAILATPSGSEPSVVMAAARAVCPQADQVAAGGTISSTSVHPTETNIAFLLDALELYTVRRRLRATQAQLRQDRCSQADERRELMIRASQDTERLRELARAVEGVADQLDAPSSDEGA</sequence>
<dbReference type="STRING" id="700015.Corgl_1038"/>
<keyword evidence="3 12" id="KW-0808">Transferase</keyword>
<dbReference type="HAMAP" id="MF_00974">
    <property type="entry name" value="DNA_primase_DnaG"/>
    <property type="match status" value="1"/>
</dbReference>
<dbReference type="SUPFAM" id="SSF57783">
    <property type="entry name" value="Zinc beta-ribbon"/>
    <property type="match status" value="1"/>
</dbReference>
<dbReference type="InterPro" id="IPR013264">
    <property type="entry name" value="DNAG_N"/>
</dbReference>
<name>F2N9P3_CORGP</name>
<dbReference type="PANTHER" id="PTHR30313">
    <property type="entry name" value="DNA PRIMASE"/>
    <property type="match status" value="1"/>
</dbReference>
<evidence type="ECO:0000256" key="8">
    <source>
        <dbReference type="ARBA" id="ARBA00022833"/>
    </source>
</evidence>
<dbReference type="Proteomes" id="UP000006851">
    <property type="component" value="Chromosome"/>
</dbReference>
<dbReference type="FunFam" id="3.90.580.10:FF:000001">
    <property type="entry name" value="DNA primase"/>
    <property type="match status" value="1"/>
</dbReference>
<dbReference type="InterPro" id="IPR019475">
    <property type="entry name" value="DNA_primase_DnaB-bd"/>
</dbReference>
<dbReference type="GO" id="GO:0003677">
    <property type="term" value="F:DNA binding"/>
    <property type="evidence" value="ECO:0007669"/>
    <property type="project" value="UniProtKB-KW"/>
</dbReference>
<dbReference type="NCBIfam" id="TIGR01391">
    <property type="entry name" value="dnaG"/>
    <property type="match status" value="1"/>
</dbReference>
<evidence type="ECO:0000256" key="2">
    <source>
        <dbReference type="ARBA" id="ARBA00022515"/>
    </source>
</evidence>
<comment type="subunit">
    <text evidence="12">Monomer. Interacts with DnaB.</text>
</comment>
<dbReference type="Gene3D" id="3.40.1360.10">
    <property type="match status" value="1"/>
</dbReference>
<feature type="domain" description="Toprim" evidence="16">
    <location>
        <begin position="252"/>
        <end position="331"/>
    </location>
</feature>
<dbReference type="Pfam" id="PF01807">
    <property type="entry name" value="Zn_ribbon_DnaG"/>
    <property type="match status" value="1"/>
</dbReference>
<feature type="compositionally biased region" description="Basic and acidic residues" evidence="15">
    <location>
        <begin position="451"/>
        <end position="461"/>
    </location>
</feature>
<keyword evidence="8 12" id="KW-0862">Zinc</keyword>
<dbReference type="OrthoDB" id="9803773at2"/>
<dbReference type="GO" id="GO:1990077">
    <property type="term" value="C:primosome complex"/>
    <property type="evidence" value="ECO:0007669"/>
    <property type="project" value="UniProtKB-KW"/>
</dbReference>
<evidence type="ECO:0000256" key="12">
    <source>
        <dbReference type="HAMAP-Rule" id="MF_00974"/>
    </source>
</evidence>
<accession>F2N9P3</accession>
<dbReference type="AlphaFoldDB" id="F2N9P3"/>
<dbReference type="EMBL" id="CP002628">
    <property type="protein sequence ID" value="AEB07146.1"/>
    <property type="molecule type" value="Genomic_DNA"/>
</dbReference>
<evidence type="ECO:0000256" key="6">
    <source>
        <dbReference type="ARBA" id="ARBA00022723"/>
    </source>
</evidence>
<dbReference type="KEGG" id="cgo:Corgl_1038"/>
<feature type="zinc finger region" description="CHC2-type" evidence="12 14">
    <location>
        <begin position="37"/>
        <end position="61"/>
    </location>
</feature>
<evidence type="ECO:0000259" key="16">
    <source>
        <dbReference type="PROSITE" id="PS50880"/>
    </source>
</evidence>
<dbReference type="SMART" id="SM00493">
    <property type="entry name" value="TOPRIM"/>
    <property type="match status" value="1"/>
</dbReference>
<dbReference type="PANTHER" id="PTHR30313:SF2">
    <property type="entry name" value="DNA PRIMASE"/>
    <property type="match status" value="1"/>
</dbReference>
<evidence type="ECO:0000256" key="13">
    <source>
        <dbReference type="PIRNR" id="PIRNR002811"/>
    </source>
</evidence>
<evidence type="ECO:0000256" key="15">
    <source>
        <dbReference type="SAM" id="MobiDB-lite"/>
    </source>
</evidence>
<keyword evidence="11 12" id="KW-0804">Transcription</keyword>
<dbReference type="Gene3D" id="3.90.580.10">
    <property type="entry name" value="Zinc finger, CHC2-type domain"/>
    <property type="match status" value="1"/>
</dbReference>
<evidence type="ECO:0000256" key="5">
    <source>
        <dbReference type="ARBA" id="ARBA00022705"/>
    </source>
</evidence>
<feature type="region of interest" description="Disordered" evidence="15">
    <location>
        <begin position="435"/>
        <end position="461"/>
    </location>
</feature>
<keyword evidence="4 12" id="KW-0548">Nucleotidyltransferase</keyword>
<dbReference type="Gene3D" id="3.90.980.10">
    <property type="entry name" value="DNA primase, catalytic core, N-terminal domain"/>
    <property type="match status" value="1"/>
</dbReference>
<reference evidence="18" key="1">
    <citation type="journal article" date="2013" name="Stand. Genomic Sci.">
        <title>Complete genome sequence of Coriobacterium glomerans type strain (PW2(T)) from the midgut of Pyrrhocoris apterus L. (red soldier bug).</title>
        <authorList>
            <person name="Stackebrandt E."/>
            <person name="Zeytun A."/>
            <person name="Lapidus A."/>
            <person name="Nolan M."/>
            <person name="Lucas S."/>
            <person name="Hammon N."/>
            <person name="Deshpande S."/>
            <person name="Cheng J.F."/>
            <person name="Tapia R."/>
            <person name="Goodwin L.A."/>
            <person name="Pitluck S."/>
            <person name="Liolios K."/>
            <person name="Pagani I."/>
            <person name="Ivanova N."/>
            <person name="Mavromatis K."/>
            <person name="Mikhailova N."/>
            <person name="Huntemann M."/>
            <person name="Pati A."/>
            <person name="Chen A."/>
            <person name="Palaniappan K."/>
            <person name="Chang Y.J."/>
            <person name="Land M."/>
            <person name="Hauser L."/>
            <person name="Rohde M."/>
            <person name="Pukall R."/>
            <person name="Goker M."/>
            <person name="Detter J.C."/>
            <person name="Woyke T."/>
            <person name="Bristow J."/>
            <person name="Eisen J.A."/>
            <person name="Markowitz V."/>
            <person name="Hugenholtz P."/>
            <person name="Kyrpides N.C."/>
            <person name="Klenk H.P."/>
        </authorList>
    </citation>
    <scope>NUCLEOTIDE SEQUENCE</scope>
    <source>
        <strain evidence="18">ATCC 49209 / DSM 20642 / JCM 10262 / PW2</strain>
    </source>
</reference>
<comment type="cofactor">
    <cofactor evidence="12 13 14">
        <name>Zn(2+)</name>
        <dbReference type="ChEBI" id="CHEBI:29105"/>
    </cofactor>
    <text evidence="12 13 14">Binds 1 zinc ion per monomer.</text>
</comment>
<keyword evidence="5 12" id="KW-0235">DNA replication</keyword>
<evidence type="ECO:0000256" key="9">
    <source>
        <dbReference type="ARBA" id="ARBA00022842"/>
    </source>
</evidence>
<evidence type="ECO:0000256" key="10">
    <source>
        <dbReference type="ARBA" id="ARBA00023125"/>
    </source>
</evidence>
<keyword evidence="7 12" id="KW-0863">Zinc-finger</keyword>
<dbReference type="HOGENOM" id="CLU_013501_3_1_11"/>
<dbReference type="InterPro" id="IPR002694">
    <property type="entry name" value="Znf_CHC2"/>
</dbReference>
<dbReference type="GO" id="GO:0006269">
    <property type="term" value="P:DNA replication, synthesis of primer"/>
    <property type="evidence" value="ECO:0007669"/>
    <property type="project" value="UniProtKB-UniRule"/>
</dbReference>
<keyword evidence="6 12" id="KW-0479">Metal-binding</keyword>
<dbReference type="EC" id="2.7.7.101" evidence="12"/>
<dbReference type="GO" id="GO:0000428">
    <property type="term" value="C:DNA-directed RNA polymerase complex"/>
    <property type="evidence" value="ECO:0007669"/>
    <property type="project" value="UniProtKB-KW"/>
</dbReference>
<dbReference type="InterPro" id="IPR050219">
    <property type="entry name" value="DnaG_primase"/>
</dbReference>
<keyword evidence="2 12" id="KW-0639">Primosome</keyword>
<dbReference type="Pfam" id="PF13155">
    <property type="entry name" value="Toprim_2"/>
    <property type="match status" value="1"/>
</dbReference>
<evidence type="ECO:0000256" key="4">
    <source>
        <dbReference type="ARBA" id="ARBA00022695"/>
    </source>
</evidence>
<comment type="function">
    <text evidence="12 13">RNA polymerase that catalyzes the synthesis of short RNA molecules used as primers for DNA polymerase during DNA replication.</text>
</comment>
<dbReference type="eggNOG" id="COG0358">
    <property type="taxonomic scope" value="Bacteria"/>
</dbReference>
<proteinExistence type="inferred from homology"/>
<organism evidence="17 18">
    <name type="scientific">Coriobacterium glomerans (strain ATCC 49209 / DSM 20642 / JCM 10262 / PW2)</name>
    <dbReference type="NCBI Taxonomy" id="700015"/>
    <lineage>
        <taxon>Bacteria</taxon>
        <taxon>Bacillati</taxon>
        <taxon>Actinomycetota</taxon>
        <taxon>Coriobacteriia</taxon>
        <taxon>Coriobacteriales</taxon>
        <taxon>Coriobacteriaceae</taxon>
        <taxon>Coriobacterium</taxon>
    </lineage>
</organism>
<evidence type="ECO:0000313" key="18">
    <source>
        <dbReference type="Proteomes" id="UP000006851"/>
    </source>
</evidence>
<dbReference type="RefSeq" id="WP_013708889.1">
    <property type="nucleotide sequence ID" value="NC_015389.1"/>
</dbReference>
<keyword evidence="18" id="KW-1185">Reference proteome</keyword>
<dbReference type="InterPro" id="IPR006295">
    <property type="entry name" value="DNA_primase_DnaG"/>
</dbReference>
<comment type="domain">
    <text evidence="12">Contains an N-terminal zinc-binding domain, a central core domain that contains the primase activity, and a C-terminal DnaB-binding domain.</text>
</comment>
<dbReference type="GO" id="GO:0003899">
    <property type="term" value="F:DNA-directed RNA polymerase activity"/>
    <property type="evidence" value="ECO:0007669"/>
    <property type="project" value="UniProtKB-UniRule"/>
</dbReference>
<dbReference type="PROSITE" id="PS50880">
    <property type="entry name" value="TOPRIM"/>
    <property type="match status" value="1"/>
</dbReference>
<gene>
    <name evidence="12" type="primary">dnaG</name>
    <name evidence="17" type="ordered locus">Corgl_1038</name>
</gene>
<evidence type="ECO:0000256" key="1">
    <source>
        <dbReference type="ARBA" id="ARBA00022478"/>
    </source>
</evidence>
<dbReference type="InterPro" id="IPR036977">
    <property type="entry name" value="DNA_primase_Znf_CHC2"/>
</dbReference>
<keyword evidence="9" id="KW-0460">Magnesium</keyword>
<dbReference type="Pfam" id="PF08275">
    <property type="entry name" value="DNAG_N"/>
    <property type="match status" value="1"/>
</dbReference>
<evidence type="ECO:0000256" key="7">
    <source>
        <dbReference type="ARBA" id="ARBA00022771"/>
    </source>
</evidence>
<evidence type="ECO:0000256" key="11">
    <source>
        <dbReference type="ARBA" id="ARBA00023163"/>
    </source>
</evidence>
<dbReference type="InterPro" id="IPR030846">
    <property type="entry name" value="DnaG_bac"/>
</dbReference>
<dbReference type="InterPro" id="IPR034151">
    <property type="entry name" value="TOPRIM_DnaG_bac"/>
</dbReference>
<dbReference type="InterPro" id="IPR006171">
    <property type="entry name" value="TOPRIM_dom"/>
</dbReference>
<evidence type="ECO:0000256" key="14">
    <source>
        <dbReference type="PIRSR" id="PIRSR002811-1"/>
    </source>
</evidence>
<dbReference type="GO" id="GO:0005737">
    <property type="term" value="C:cytoplasm"/>
    <property type="evidence" value="ECO:0007669"/>
    <property type="project" value="TreeGrafter"/>
</dbReference>
<dbReference type="CDD" id="cd03364">
    <property type="entry name" value="TOPRIM_DnaG_primases"/>
    <property type="match status" value="1"/>
</dbReference>
<dbReference type="InterPro" id="IPR037068">
    <property type="entry name" value="DNA_primase_core_N_sf"/>
</dbReference>
<evidence type="ECO:0000313" key="17">
    <source>
        <dbReference type="EMBL" id="AEB07146.1"/>
    </source>
</evidence>
<comment type="similarity">
    <text evidence="12 13">Belongs to the DnaG primase family.</text>
</comment>
<evidence type="ECO:0000256" key="3">
    <source>
        <dbReference type="ARBA" id="ARBA00022679"/>
    </source>
</evidence>
<protein>
    <recommendedName>
        <fullName evidence="12 13">DNA primase</fullName>
        <ecNumber evidence="12">2.7.7.101</ecNumber>
    </recommendedName>
</protein>
<keyword evidence="1 12" id="KW-0240">DNA-directed RNA polymerase</keyword>
<dbReference type="GO" id="GO:0008270">
    <property type="term" value="F:zinc ion binding"/>
    <property type="evidence" value="ECO:0007669"/>
    <property type="project" value="UniProtKB-UniRule"/>
</dbReference>
<dbReference type="SMART" id="SM00400">
    <property type="entry name" value="ZnF_CHCC"/>
    <property type="match status" value="1"/>
</dbReference>